<evidence type="ECO:0000259" key="7">
    <source>
        <dbReference type="Pfam" id="PF08323"/>
    </source>
</evidence>
<comment type="catalytic activity">
    <reaction evidence="1">
        <text>[(1-&gt;4)-alpha-D-glucosyl](n) + ADP-alpha-D-glucose = [(1-&gt;4)-alpha-D-glucosyl](n+1) + ADP + H(+)</text>
        <dbReference type="Rhea" id="RHEA:18189"/>
        <dbReference type="Rhea" id="RHEA-COMP:9584"/>
        <dbReference type="Rhea" id="RHEA-COMP:9587"/>
        <dbReference type="ChEBI" id="CHEBI:15378"/>
        <dbReference type="ChEBI" id="CHEBI:15444"/>
        <dbReference type="ChEBI" id="CHEBI:57498"/>
        <dbReference type="ChEBI" id="CHEBI:456216"/>
        <dbReference type="EC" id="2.4.1.21"/>
    </reaction>
</comment>
<proteinExistence type="inferred from homology"/>
<dbReference type="Pfam" id="PF08323">
    <property type="entry name" value="Glyco_transf_5"/>
    <property type="match status" value="1"/>
</dbReference>
<keyword evidence="5 8" id="KW-0808">Transferase</keyword>
<dbReference type="CDD" id="cd03791">
    <property type="entry name" value="GT5_Glycogen_synthase_DULL1-like"/>
    <property type="match status" value="1"/>
</dbReference>
<comment type="caution">
    <text evidence="8">The sequence shown here is derived from an EMBL/GenBank/DDBJ whole genome shotgun (WGS) entry which is preliminary data.</text>
</comment>
<dbReference type="InterPro" id="IPR001296">
    <property type="entry name" value="Glyco_trans_1"/>
</dbReference>
<dbReference type="EMBL" id="MLJW01000002">
    <property type="protein sequence ID" value="OIR18925.1"/>
    <property type="molecule type" value="Genomic_DNA"/>
</dbReference>
<dbReference type="HAMAP" id="MF_00484">
    <property type="entry name" value="Glycogen_synth"/>
    <property type="match status" value="1"/>
</dbReference>
<evidence type="ECO:0000256" key="4">
    <source>
        <dbReference type="ARBA" id="ARBA00022676"/>
    </source>
</evidence>
<dbReference type="PANTHER" id="PTHR45825">
    <property type="entry name" value="GRANULE-BOUND STARCH SYNTHASE 1, CHLOROPLASTIC/AMYLOPLASTIC"/>
    <property type="match status" value="1"/>
</dbReference>
<dbReference type="Pfam" id="PF00534">
    <property type="entry name" value="Glycos_transf_1"/>
    <property type="match status" value="1"/>
</dbReference>
<keyword evidence="4 8" id="KW-0328">Glycosyltransferase</keyword>
<dbReference type="NCBIfam" id="TIGR02095">
    <property type="entry name" value="glgA"/>
    <property type="match status" value="1"/>
</dbReference>
<dbReference type="Gene3D" id="3.40.50.2000">
    <property type="entry name" value="Glycogen Phosphorylase B"/>
    <property type="match status" value="2"/>
</dbReference>
<dbReference type="PANTHER" id="PTHR45825:SF11">
    <property type="entry name" value="ALPHA AMYLASE DOMAIN-CONTAINING PROTEIN"/>
    <property type="match status" value="1"/>
</dbReference>
<sequence>MKIVHVVSELYPYVKTGGLADAVGSLAATLADSGHVVSVFLPGYRAALEHSGLADAERCLRLKVEMGDQFYSGEVRKFSPRRNLTIYLVCRDEWFDRRGLYGNGERDYEDNFHRYVFFQKAAVETIRLLDLSADVVQCHDWQTGLLPLLLRTAERRLGVWLAGTTVFTIHNIAFQGLFPMRSFYRTNLPGEFRGIDGVEFYGQISMMKGGIQFADYVTTVSPSYAQEIQTPAFGCGLEGVIALRADRLHGFLNGIDTGVWNPATDRMIPANYSAADLAGKAACRAELVKVTGLAQADSVPVFGMVCRLSEQKGLDLLLANREFFLSQDVCLVVLGSGDRRYEEALRAMAKERPDRIHVANRLDEAMSHLIEAGSDFFLMPSVFEPCGLNQMYSQAYGTPPLASEVGGLRDTVVDCVRDPQNGTGLTHAPTAGGLRDALGRALALWADRGRYAAVQRNGMHRDFSWKVAAGAYERFYESTL</sequence>
<dbReference type="GO" id="GO:0004373">
    <property type="term" value="F:alpha-1,4-glucan glucosyltransferase (UDP-glucose donor) activity"/>
    <property type="evidence" value="ECO:0007669"/>
    <property type="project" value="InterPro"/>
</dbReference>
<evidence type="ECO:0000256" key="5">
    <source>
        <dbReference type="ARBA" id="ARBA00022679"/>
    </source>
</evidence>
<organism evidence="8">
    <name type="scientific">mine drainage metagenome</name>
    <dbReference type="NCBI Taxonomy" id="410659"/>
    <lineage>
        <taxon>unclassified sequences</taxon>
        <taxon>metagenomes</taxon>
        <taxon>ecological metagenomes</taxon>
    </lineage>
</organism>
<dbReference type="InterPro" id="IPR013534">
    <property type="entry name" value="Starch_synth_cat_dom"/>
</dbReference>
<dbReference type="InterPro" id="IPR011835">
    <property type="entry name" value="GS/SS"/>
</dbReference>
<name>A0A1J5TRI9_9ZZZZ</name>
<protein>
    <recommendedName>
        <fullName evidence="3">starch synthase</fullName>
        <ecNumber evidence="3">2.4.1.21</ecNumber>
    </recommendedName>
</protein>
<dbReference type="AlphaFoldDB" id="A0A1J5TRI9"/>
<feature type="domain" description="Starch synthase catalytic" evidence="7">
    <location>
        <begin position="2"/>
        <end position="241"/>
    </location>
</feature>
<evidence type="ECO:0000256" key="1">
    <source>
        <dbReference type="ARBA" id="ARBA00001478"/>
    </source>
</evidence>
<evidence type="ECO:0000259" key="6">
    <source>
        <dbReference type="Pfam" id="PF00534"/>
    </source>
</evidence>
<evidence type="ECO:0000256" key="3">
    <source>
        <dbReference type="ARBA" id="ARBA00012588"/>
    </source>
</evidence>
<comment type="similarity">
    <text evidence="2">Belongs to the glycosyltransferase 1 family. Bacterial/plant glycogen synthase subfamily.</text>
</comment>
<reference evidence="8" key="1">
    <citation type="submission" date="2016-10" db="EMBL/GenBank/DDBJ databases">
        <title>Sequence of Gallionella enrichment culture.</title>
        <authorList>
            <person name="Poehlein A."/>
            <person name="Muehling M."/>
            <person name="Daniel R."/>
        </authorList>
    </citation>
    <scope>NUCLEOTIDE SEQUENCE</scope>
</reference>
<dbReference type="GO" id="GO:0005978">
    <property type="term" value="P:glycogen biosynthetic process"/>
    <property type="evidence" value="ECO:0007669"/>
    <property type="project" value="TreeGrafter"/>
</dbReference>
<dbReference type="SUPFAM" id="SSF53756">
    <property type="entry name" value="UDP-Glycosyltransferase/glycogen phosphorylase"/>
    <property type="match status" value="1"/>
</dbReference>
<dbReference type="GO" id="GO:0009011">
    <property type="term" value="F:alpha-1,4-glucan glucosyltransferase (ADP-glucose donor) activity"/>
    <property type="evidence" value="ECO:0007669"/>
    <property type="project" value="UniProtKB-EC"/>
</dbReference>
<dbReference type="GO" id="GO:0005829">
    <property type="term" value="C:cytosol"/>
    <property type="evidence" value="ECO:0007669"/>
    <property type="project" value="TreeGrafter"/>
</dbReference>
<evidence type="ECO:0000256" key="2">
    <source>
        <dbReference type="ARBA" id="ARBA00010281"/>
    </source>
</evidence>
<feature type="domain" description="Glycosyl transferase family 1" evidence="6">
    <location>
        <begin position="298"/>
        <end position="421"/>
    </location>
</feature>
<evidence type="ECO:0000313" key="8">
    <source>
        <dbReference type="EMBL" id="OIR18925.1"/>
    </source>
</evidence>
<gene>
    <name evidence="8" type="primary">glgA1_1</name>
    <name evidence="8" type="ORF">GALL_12680</name>
</gene>
<accession>A0A1J5TRI9</accession>
<dbReference type="EC" id="2.4.1.21" evidence="3"/>
<dbReference type="NCBIfam" id="NF001899">
    <property type="entry name" value="PRK00654.1-2"/>
    <property type="match status" value="1"/>
</dbReference>